<dbReference type="RefSeq" id="WP_091273116.1">
    <property type="nucleotide sequence ID" value="NZ_FAOZ01000004.1"/>
</dbReference>
<keyword evidence="2" id="KW-1185">Reference proteome</keyword>
<organism evidence="1 2">
    <name type="scientific">Parafrankia irregularis</name>
    <dbReference type="NCBI Taxonomy" id="795642"/>
    <lineage>
        <taxon>Bacteria</taxon>
        <taxon>Bacillati</taxon>
        <taxon>Actinomycetota</taxon>
        <taxon>Actinomycetes</taxon>
        <taxon>Frankiales</taxon>
        <taxon>Frankiaceae</taxon>
        <taxon>Parafrankia</taxon>
    </lineage>
</organism>
<dbReference type="AlphaFoldDB" id="A0A0S4QJL2"/>
<evidence type="ECO:0000313" key="2">
    <source>
        <dbReference type="Proteomes" id="UP000198802"/>
    </source>
</evidence>
<evidence type="ECO:0000313" key="1">
    <source>
        <dbReference type="EMBL" id="CUU55000.1"/>
    </source>
</evidence>
<name>A0A0S4QJL2_9ACTN</name>
<gene>
    <name evidence="1" type="ORF">Ga0074812_10480</name>
</gene>
<dbReference type="Proteomes" id="UP000198802">
    <property type="component" value="Unassembled WGS sequence"/>
</dbReference>
<dbReference type="EMBL" id="FAOZ01000004">
    <property type="protein sequence ID" value="CUU55000.1"/>
    <property type="molecule type" value="Genomic_DNA"/>
</dbReference>
<sequence>MDAQVCPFHSDEFVRPARMDDGSWMFVCEVGGGHPQPGPHRWLAAAPQAAGQPGLSGLADEFGLDVELPAALTEHRGQWVEYGLVERAYARRRPQDFARLVTHYGHRELAPSQYTVSAFLAHTLGRLAKGGVVALRFGPATGRWSYNSTISWWTLLPAPDWTERLSWADAGVEIDYLPAHR</sequence>
<reference evidence="2" key="1">
    <citation type="submission" date="2015-11" db="EMBL/GenBank/DDBJ databases">
        <authorList>
            <person name="Varghese N."/>
        </authorList>
    </citation>
    <scope>NUCLEOTIDE SEQUENCE [LARGE SCALE GENOMIC DNA]</scope>
    <source>
        <strain evidence="2">DSM 45899</strain>
    </source>
</reference>
<protein>
    <submittedName>
        <fullName evidence="1">Uncharacterized protein</fullName>
    </submittedName>
</protein>
<proteinExistence type="predicted"/>
<accession>A0A0S4QJL2</accession>